<keyword evidence="3 6" id="KW-0713">Self-incompatibility</keyword>
<reference evidence="7 8" key="1">
    <citation type="submission" date="2020-12" db="EMBL/GenBank/DDBJ databases">
        <title>Concerted genomic and epigenomic changes stabilize Arabidopsis allopolyploids.</title>
        <authorList>
            <person name="Chen Z."/>
        </authorList>
    </citation>
    <scope>NUCLEOTIDE SEQUENCE [LARGE SCALE GENOMIC DNA]</scope>
    <source>
        <strain evidence="7">Allo738</strain>
        <tissue evidence="7">Leaf</tissue>
    </source>
</reference>
<keyword evidence="5 6" id="KW-0732">Signal</keyword>
<evidence type="ECO:0000256" key="2">
    <source>
        <dbReference type="ARBA" id="ARBA00005581"/>
    </source>
</evidence>
<comment type="caution">
    <text evidence="7">The sequence shown here is derived from an EMBL/GenBank/DDBJ whole genome shotgun (WGS) entry which is preliminary data.</text>
</comment>
<dbReference type="Proteomes" id="UP000694240">
    <property type="component" value="Chromosome 11"/>
</dbReference>
<accession>A0A8T1YT22</accession>
<evidence type="ECO:0000256" key="1">
    <source>
        <dbReference type="ARBA" id="ARBA00004613"/>
    </source>
</evidence>
<dbReference type="PANTHER" id="PTHR31232:SF68">
    <property type="entry name" value="S-PROTEIN HOMOLOG"/>
    <property type="match status" value="1"/>
</dbReference>
<keyword evidence="4 6" id="KW-0964">Secreted</keyword>
<evidence type="ECO:0000256" key="3">
    <source>
        <dbReference type="ARBA" id="ARBA00022471"/>
    </source>
</evidence>
<evidence type="ECO:0000256" key="6">
    <source>
        <dbReference type="RuleBase" id="RU367044"/>
    </source>
</evidence>
<dbReference type="AlphaFoldDB" id="A0A8T1YT22"/>
<protein>
    <recommendedName>
        <fullName evidence="6">S-protein homolog</fullName>
    </recommendedName>
</protein>
<evidence type="ECO:0000313" key="8">
    <source>
        <dbReference type="Proteomes" id="UP000694240"/>
    </source>
</evidence>
<evidence type="ECO:0000256" key="5">
    <source>
        <dbReference type="ARBA" id="ARBA00022729"/>
    </source>
</evidence>
<dbReference type="EMBL" id="JAEFBK010000011">
    <property type="protein sequence ID" value="KAG7549424.1"/>
    <property type="molecule type" value="Genomic_DNA"/>
</dbReference>
<proteinExistence type="inferred from homology"/>
<sequence>MGKILICFLFLFFISIHKIDSILTFRHYNIQISNHLAGNKQLMINCRSGKDKGTKVEFLPVNDVWTIKFIVYPRTLIWCNLWMGPNYVHHVRFNAFLGKESFIHDICGGRKPNVCFWQAQEDGIYVRNNAAGTFKLMYKWDTINKLESSFQ</sequence>
<dbReference type="PANTHER" id="PTHR31232">
    <property type="match status" value="1"/>
</dbReference>
<name>A0A8T1YT22_9BRAS</name>
<organism evidence="7 8">
    <name type="scientific">Arabidopsis thaliana x Arabidopsis arenosa</name>
    <dbReference type="NCBI Taxonomy" id="1240361"/>
    <lineage>
        <taxon>Eukaryota</taxon>
        <taxon>Viridiplantae</taxon>
        <taxon>Streptophyta</taxon>
        <taxon>Embryophyta</taxon>
        <taxon>Tracheophyta</taxon>
        <taxon>Spermatophyta</taxon>
        <taxon>Magnoliopsida</taxon>
        <taxon>eudicotyledons</taxon>
        <taxon>Gunneridae</taxon>
        <taxon>Pentapetalae</taxon>
        <taxon>rosids</taxon>
        <taxon>malvids</taxon>
        <taxon>Brassicales</taxon>
        <taxon>Brassicaceae</taxon>
        <taxon>Camelineae</taxon>
        <taxon>Arabidopsis</taxon>
    </lineage>
</organism>
<comment type="subcellular location">
    <subcellularLocation>
        <location evidence="1 6">Secreted</location>
    </subcellularLocation>
</comment>
<feature type="chain" id="PRO_5035959232" description="S-protein homolog" evidence="6">
    <location>
        <begin position="22"/>
        <end position="151"/>
    </location>
</feature>
<dbReference type="GO" id="GO:0005576">
    <property type="term" value="C:extracellular region"/>
    <property type="evidence" value="ECO:0007669"/>
    <property type="project" value="UniProtKB-SubCell"/>
</dbReference>
<dbReference type="InterPro" id="IPR010264">
    <property type="entry name" value="Self-incomp_S1"/>
</dbReference>
<comment type="similarity">
    <text evidence="2 6">Belongs to the plant self-incompatibility (S1) protein family.</text>
</comment>
<dbReference type="GO" id="GO:0060320">
    <property type="term" value="P:rejection of self pollen"/>
    <property type="evidence" value="ECO:0007669"/>
    <property type="project" value="UniProtKB-KW"/>
</dbReference>
<evidence type="ECO:0000313" key="7">
    <source>
        <dbReference type="EMBL" id="KAG7549424.1"/>
    </source>
</evidence>
<feature type="signal peptide" evidence="6">
    <location>
        <begin position="1"/>
        <end position="21"/>
    </location>
</feature>
<gene>
    <name evidence="7" type="ORF">ISN45_Aa06g003190</name>
</gene>
<dbReference type="Pfam" id="PF05938">
    <property type="entry name" value="Self-incomp_S1"/>
    <property type="match status" value="1"/>
</dbReference>
<evidence type="ECO:0000256" key="4">
    <source>
        <dbReference type="ARBA" id="ARBA00022525"/>
    </source>
</evidence>
<keyword evidence="8" id="KW-1185">Reference proteome</keyword>